<proteinExistence type="predicted"/>
<name>A0A6C0ASP1_9ZZZZ</name>
<dbReference type="AlphaFoldDB" id="A0A6C0ASP1"/>
<feature type="compositionally biased region" description="Basic residues" evidence="1">
    <location>
        <begin position="39"/>
        <end position="50"/>
    </location>
</feature>
<evidence type="ECO:0000313" key="2">
    <source>
        <dbReference type="EMBL" id="QHS82937.1"/>
    </source>
</evidence>
<accession>A0A6C0ASP1</accession>
<sequence length="367" mass="38688">MPESKAARYFLGRLYLWGRTRRRARGARAASAPRLYPRQQHRVAPRRAPHATKCQRIRSTVCTRLRMLARFSQWLWGGRGDAPLQTPAEAQWNAARDAYFTRLQGLGVPLDGAAPIDADGTVRAQCDALQRRVTQQIAALEPMRAAPRAALTAAWQEWHAGVLQKFCDAARAFRCAEPAATYATVAKAAITGQPLPRGVYPPIILTLHNAVPAYAVDLHVRKRGMPGPASSTVRVKPVSAVTLAAAPRSELRTALAAALMASGVDAVTTTTPVYITPAAHAALLASAQRVADRRGAAVPPDDPADAVTLGVLRASHERCTRGGGGGAGGVVPVPTSATAATPPRVGADKGAAAPPCVDTRAMSASLP</sequence>
<evidence type="ECO:0000256" key="1">
    <source>
        <dbReference type="SAM" id="MobiDB-lite"/>
    </source>
</evidence>
<feature type="compositionally biased region" description="Low complexity" evidence="1">
    <location>
        <begin position="330"/>
        <end position="343"/>
    </location>
</feature>
<feature type="region of interest" description="Disordered" evidence="1">
    <location>
        <begin position="320"/>
        <end position="353"/>
    </location>
</feature>
<protein>
    <submittedName>
        <fullName evidence="2">Uncharacterized protein</fullName>
    </submittedName>
</protein>
<dbReference type="EMBL" id="MN740864">
    <property type="protein sequence ID" value="QHS82937.1"/>
    <property type="molecule type" value="Genomic_DNA"/>
</dbReference>
<organism evidence="2">
    <name type="scientific">viral metagenome</name>
    <dbReference type="NCBI Taxonomy" id="1070528"/>
    <lineage>
        <taxon>unclassified sequences</taxon>
        <taxon>metagenomes</taxon>
        <taxon>organismal metagenomes</taxon>
    </lineage>
</organism>
<reference evidence="2" key="1">
    <citation type="journal article" date="2020" name="Nature">
        <title>Giant virus diversity and host interactions through global metagenomics.</title>
        <authorList>
            <person name="Schulz F."/>
            <person name="Roux S."/>
            <person name="Paez-Espino D."/>
            <person name="Jungbluth S."/>
            <person name="Walsh D.A."/>
            <person name="Denef V.J."/>
            <person name="McMahon K.D."/>
            <person name="Konstantinidis K.T."/>
            <person name="Eloe-Fadrosh E.A."/>
            <person name="Kyrpides N.C."/>
            <person name="Woyke T."/>
        </authorList>
    </citation>
    <scope>NUCLEOTIDE SEQUENCE</scope>
    <source>
        <strain evidence="2">GVMAG-S-1103017-74</strain>
    </source>
</reference>
<feature type="region of interest" description="Disordered" evidence="1">
    <location>
        <begin position="28"/>
        <end position="50"/>
    </location>
</feature>